<dbReference type="InterPro" id="IPR015422">
    <property type="entry name" value="PyrdxlP-dep_Trfase_small"/>
</dbReference>
<dbReference type="GO" id="GO:0008483">
    <property type="term" value="F:transaminase activity"/>
    <property type="evidence" value="ECO:0007669"/>
    <property type="project" value="UniProtKB-KW"/>
</dbReference>
<evidence type="ECO:0000313" key="6">
    <source>
        <dbReference type="EMBL" id="KAL2462492.1"/>
    </source>
</evidence>
<gene>
    <name evidence="6" type="ORF">Fot_53729</name>
</gene>
<reference evidence="7" key="1">
    <citation type="submission" date="2024-07" db="EMBL/GenBank/DDBJ databases">
        <title>Two chromosome-level genome assemblies of Korean endemic species Abeliophyllum distichum and Forsythia ovata (Oleaceae).</title>
        <authorList>
            <person name="Jang H."/>
        </authorList>
    </citation>
    <scope>NUCLEOTIDE SEQUENCE [LARGE SCALE GENOMIC DNA]</scope>
</reference>
<organism evidence="6 7">
    <name type="scientific">Forsythia ovata</name>
    <dbReference type="NCBI Taxonomy" id="205694"/>
    <lineage>
        <taxon>Eukaryota</taxon>
        <taxon>Viridiplantae</taxon>
        <taxon>Streptophyta</taxon>
        <taxon>Embryophyta</taxon>
        <taxon>Tracheophyta</taxon>
        <taxon>Spermatophyta</taxon>
        <taxon>Magnoliopsida</taxon>
        <taxon>eudicotyledons</taxon>
        <taxon>Gunneridae</taxon>
        <taxon>Pentapetalae</taxon>
        <taxon>asterids</taxon>
        <taxon>lamiids</taxon>
        <taxon>Lamiales</taxon>
        <taxon>Oleaceae</taxon>
        <taxon>Forsythieae</taxon>
        <taxon>Forsythia</taxon>
    </lineage>
</organism>
<name>A0ABD1PF41_9LAMI</name>
<keyword evidence="4" id="KW-0808">Transferase</keyword>
<protein>
    <submittedName>
        <fullName evidence="6">Alanine aminotransferase 2</fullName>
    </submittedName>
</protein>
<comment type="caution">
    <text evidence="6">The sequence shown here is derived from an EMBL/GenBank/DDBJ whole genome shotgun (WGS) entry which is preliminary data.</text>
</comment>
<dbReference type="InterPro" id="IPR015421">
    <property type="entry name" value="PyrdxlP-dep_Trfase_major"/>
</dbReference>
<dbReference type="PANTHER" id="PTHR11751">
    <property type="entry name" value="ALANINE AMINOTRANSFERASE"/>
    <property type="match status" value="1"/>
</dbReference>
<evidence type="ECO:0000256" key="5">
    <source>
        <dbReference type="ARBA" id="ARBA00022898"/>
    </source>
</evidence>
<evidence type="ECO:0000256" key="4">
    <source>
        <dbReference type="ARBA" id="ARBA00022679"/>
    </source>
</evidence>
<dbReference type="InterPro" id="IPR045088">
    <property type="entry name" value="ALAT1/2-like"/>
</dbReference>
<dbReference type="EMBL" id="JBFOLJ010000020">
    <property type="protein sequence ID" value="KAL2462492.1"/>
    <property type="molecule type" value="Genomic_DNA"/>
</dbReference>
<accession>A0ABD1PF41</accession>
<dbReference type="AlphaFoldDB" id="A0ABD1PF41"/>
<evidence type="ECO:0000256" key="3">
    <source>
        <dbReference type="ARBA" id="ARBA00022576"/>
    </source>
</evidence>
<sequence length="173" mass="18885">MAAPITLETINPKVLNCEYAVRGETVTIAQVVNDAFATKCAAGICGLWKQAHMCTEFHKLQQELKDNPGSLPFDEILYCNLGNPQELGQQPITFFREGTKGLRDTIAAGIEARDGFRADPNDIFLTDGASPAVLAESNQWEIVEFCKKEGLVLPADEVYQENVLCAGQAVPII</sequence>
<evidence type="ECO:0000256" key="2">
    <source>
        <dbReference type="ARBA" id="ARBA00011738"/>
    </source>
</evidence>
<dbReference type="InterPro" id="IPR015424">
    <property type="entry name" value="PyrdxlP-dep_Trfase"/>
</dbReference>
<proteinExistence type="predicted"/>
<dbReference type="PANTHER" id="PTHR11751:SF29">
    <property type="entry name" value="ALANINE TRANSAMINASE"/>
    <property type="match status" value="1"/>
</dbReference>
<keyword evidence="5" id="KW-0663">Pyridoxal phosphate</keyword>
<dbReference type="SUPFAM" id="SSF53383">
    <property type="entry name" value="PLP-dependent transferases"/>
    <property type="match status" value="1"/>
</dbReference>
<evidence type="ECO:0000256" key="1">
    <source>
        <dbReference type="ARBA" id="ARBA00001933"/>
    </source>
</evidence>
<dbReference type="Gene3D" id="3.90.1150.10">
    <property type="entry name" value="Aspartate Aminotransferase, domain 1"/>
    <property type="match status" value="2"/>
</dbReference>
<dbReference type="Gene3D" id="3.40.640.10">
    <property type="entry name" value="Type I PLP-dependent aspartate aminotransferase-like (Major domain)"/>
    <property type="match status" value="2"/>
</dbReference>
<dbReference type="Proteomes" id="UP001604277">
    <property type="component" value="Unassembled WGS sequence"/>
</dbReference>
<evidence type="ECO:0000313" key="7">
    <source>
        <dbReference type="Proteomes" id="UP001604277"/>
    </source>
</evidence>
<keyword evidence="7" id="KW-1185">Reference proteome</keyword>
<comment type="subunit">
    <text evidence="2">Homodimer.</text>
</comment>
<dbReference type="Gene3D" id="1.10.287.1970">
    <property type="match status" value="1"/>
</dbReference>
<keyword evidence="3 6" id="KW-0032">Aminotransferase</keyword>
<comment type="cofactor">
    <cofactor evidence="1">
        <name>pyridoxal 5'-phosphate</name>
        <dbReference type="ChEBI" id="CHEBI:597326"/>
    </cofactor>
</comment>